<protein>
    <submittedName>
        <fullName evidence="1">Uncharacterized protein</fullName>
    </submittedName>
</protein>
<dbReference type="EMBL" id="BPQB01000029">
    <property type="protein sequence ID" value="GJE92919.1"/>
    <property type="molecule type" value="Genomic_DNA"/>
</dbReference>
<comment type="caution">
    <text evidence="1">The sequence shown here is derived from an EMBL/GenBank/DDBJ whole genome shotgun (WGS) entry which is preliminary data.</text>
</comment>
<accession>A0A9P3LFS0</accession>
<dbReference type="Proteomes" id="UP000703269">
    <property type="component" value="Unassembled WGS sequence"/>
</dbReference>
<proteinExistence type="predicted"/>
<gene>
    <name evidence="1" type="ORF">PsYK624_090780</name>
</gene>
<dbReference type="OrthoDB" id="3269405at2759"/>
<evidence type="ECO:0000313" key="2">
    <source>
        <dbReference type="Proteomes" id="UP000703269"/>
    </source>
</evidence>
<keyword evidence="2" id="KW-1185">Reference proteome</keyword>
<sequence>MMYHGQNVQTPGIIVPQRMFPLPQGQSPADLTLQPVRFFVGGRLGVHLDTARQAQVCDLNHANSTPQLALGRGRPTLRILWPGYSDWHYLNAVDIHGAHPTLAHITQRLAQLIYDFYTGMITHEGSETCWRLQNIPFDTLYLVELRQVGRGSWQPVLCTNIQISQ</sequence>
<evidence type="ECO:0000313" key="1">
    <source>
        <dbReference type="EMBL" id="GJE92919.1"/>
    </source>
</evidence>
<reference evidence="1 2" key="1">
    <citation type="submission" date="2021-08" db="EMBL/GenBank/DDBJ databases">
        <title>Draft Genome Sequence of Phanerochaete sordida strain YK-624.</title>
        <authorList>
            <person name="Mori T."/>
            <person name="Dohra H."/>
            <person name="Suzuki T."/>
            <person name="Kawagishi H."/>
            <person name="Hirai H."/>
        </authorList>
    </citation>
    <scope>NUCLEOTIDE SEQUENCE [LARGE SCALE GENOMIC DNA]</scope>
    <source>
        <strain evidence="1 2">YK-624</strain>
    </source>
</reference>
<dbReference type="AlphaFoldDB" id="A0A9P3LFS0"/>
<name>A0A9P3LFS0_9APHY</name>
<organism evidence="1 2">
    <name type="scientific">Phanerochaete sordida</name>
    <dbReference type="NCBI Taxonomy" id="48140"/>
    <lineage>
        <taxon>Eukaryota</taxon>
        <taxon>Fungi</taxon>
        <taxon>Dikarya</taxon>
        <taxon>Basidiomycota</taxon>
        <taxon>Agaricomycotina</taxon>
        <taxon>Agaricomycetes</taxon>
        <taxon>Polyporales</taxon>
        <taxon>Phanerochaetaceae</taxon>
        <taxon>Phanerochaete</taxon>
    </lineage>
</organism>